<proteinExistence type="predicted"/>
<keyword evidence="2" id="KW-0238">DNA-binding</keyword>
<evidence type="ECO:0000313" key="7">
    <source>
        <dbReference type="Proteomes" id="UP001144280"/>
    </source>
</evidence>
<keyword evidence="1" id="KW-0805">Transcription regulation</keyword>
<dbReference type="RefSeq" id="WP_309299449.1">
    <property type="nucleotide sequence ID" value="NZ_BSDI01000007.1"/>
</dbReference>
<dbReference type="PANTHER" id="PTHR38445">
    <property type="entry name" value="HTH-TYPE TRANSCRIPTIONAL REPRESSOR YTRA"/>
    <property type="match status" value="1"/>
</dbReference>
<evidence type="ECO:0000256" key="1">
    <source>
        <dbReference type="ARBA" id="ARBA00023015"/>
    </source>
</evidence>
<dbReference type="CDD" id="cd07377">
    <property type="entry name" value="WHTH_GntR"/>
    <property type="match status" value="1"/>
</dbReference>
<dbReference type="Pfam" id="PF00392">
    <property type="entry name" value="GntR"/>
    <property type="match status" value="1"/>
</dbReference>
<name>A0ABQ5QPV8_9ACTN</name>
<gene>
    <name evidence="6" type="ORF">Pa4123_19590</name>
</gene>
<protein>
    <recommendedName>
        <fullName evidence="5">HTH gntR-type domain-containing protein</fullName>
    </recommendedName>
</protein>
<organism evidence="6 7">
    <name type="scientific">Phytohabitans aurantiacus</name>
    <dbReference type="NCBI Taxonomy" id="3016789"/>
    <lineage>
        <taxon>Bacteria</taxon>
        <taxon>Bacillati</taxon>
        <taxon>Actinomycetota</taxon>
        <taxon>Actinomycetes</taxon>
        <taxon>Micromonosporales</taxon>
        <taxon>Micromonosporaceae</taxon>
    </lineage>
</organism>
<dbReference type="InterPro" id="IPR000524">
    <property type="entry name" value="Tscrpt_reg_HTH_GntR"/>
</dbReference>
<evidence type="ECO:0000256" key="3">
    <source>
        <dbReference type="ARBA" id="ARBA00023163"/>
    </source>
</evidence>
<comment type="caution">
    <text evidence="6">The sequence shown here is derived from an EMBL/GenBank/DDBJ whole genome shotgun (WGS) entry which is preliminary data.</text>
</comment>
<dbReference type="InterPro" id="IPR036388">
    <property type="entry name" value="WH-like_DNA-bd_sf"/>
</dbReference>
<evidence type="ECO:0000313" key="6">
    <source>
        <dbReference type="EMBL" id="GLH96685.1"/>
    </source>
</evidence>
<dbReference type="EMBL" id="BSDI01000007">
    <property type="protein sequence ID" value="GLH96685.1"/>
    <property type="molecule type" value="Genomic_DNA"/>
</dbReference>
<sequence length="177" mass="18869">MLSRTAYSSPPWDMRHPPYVAERLAGGKGGAAGTPPHATGVTLRTPPHPVPLSSTRTAGGRPTARCGRTLCWRSEYRPCSAPVGHRLPSIRQLANDLGLAPGTVARAYRELEADGIVVSRVRHGTTVAALAPAAAEPALQERLREEARRYAAAIWRLGASPEQALNAVREQLSRGSA</sequence>
<dbReference type="InterPro" id="IPR036390">
    <property type="entry name" value="WH_DNA-bd_sf"/>
</dbReference>
<dbReference type="Gene3D" id="1.10.10.10">
    <property type="entry name" value="Winged helix-like DNA-binding domain superfamily/Winged helix DNA-binding domain"/>
    <property type="match status" value="1"/>
</dbReference>
<feature type="region of interest" description="Disordered" evidence="4">
    <location>
        <begin position="23"/>
        <end position="63"/>
    </location>
</feature>
<evidence type="ECO:0000256" key="4">
    <source>
        <dbReference type="SAM" id="MobiDB-lite"/>
    </source>
</evidence>
<dbReference type="SUPFAM" id="SSF46785">
    <property type="entry name" value="Winged helix' DNA-binding domain"/>
    <property type="match status" value="1"/>
</dbReference>
<dbReference type="PROSITE" id="PS50949">
    <property type="entry name" value="HTH_GNTR"/>
    <property type="match status" value="1"/>
</dbReference>
<accession>A0ABQ5QPV8</accession>
<evidence type="ECO:0000259" key="5">
    <source>
        <dbReference type="PROSITE" id="PS50949"/>
    </source>
</evidence>
<keyword evidence="7" id="KW-1185">Reference proteome</keyword>
<feature type="domain" description="HTH gntR-type" evidence="5">
    <location>
        <begin position="62"/>
        <end position="130"/>
    </location>
</feature>
<keyword evidence="3" id="KW-0804">Transcription</keyword>
<reference evidence="6" key="1">
    <citation type="submission" date="2022-12" db="EMBL/GenBank/DDBJ databases">
        <title>New Phytohabitans aurantiacus sp. RD004123 nov., an actinomycete isolated from soil.</title>
        <authorList>
            <person name="Triningsih D.W."/>
            <person name="Harunari E."/>
            <person name="Igarashi Y."/>
        </authorList>
    </citation>
    <scope>NUCLEOTIDE SEQUENCE</scope>
    <source>
        <strain evidence="6">RD004123</strain>
    </source>
</reference>
<dbReference type="PANTHER" id="PTHR38445:SF9">
    <property type="entry name" value="HTH-TYPE TRANSCRIPTIONAL REPRESSOR YTRA"/>
    <property type="match status" value="1"/>
</dbReference>
<dbReference type="SMART" id="SM00345">
    <property type="entry name" value="HTH_GNTR"/>
    <property type="match status" value="1"/>
</dbReference>
<dbReference type="Proteomes" id="UP001144280">
    <property type="component" value="Unassembled WGS sequence"/>
</dbReference>
<evidence type="ECO:0000256" key="2">
    <source>
        <dbReference type="ARBA" id="ARBA00023125"/>
    </source>
</evidence>